<evidence type="ECO:0000256" key="1">
    <source>
        <dbReference type="ARBA" id="ARBA00001920"/>
    </source>
</evidence>
<evidence type="ECO:0000256" key="9">
    <source>
        <dbReference type="ARBA" id="ARBA00022857"/>
    </source>
</evidence>
<dbReference type="InterPro" id="IPR011147">
    <property type="entry name" value="Bifunc_Aspkin/hSer_DH"/>
</dbReference>
<dbReference type="AlphaFoldDB" id="G7DXK8"/>
<feature type="domain" description="Aspartate/homoserine dehydrogenase NAD-binding" evidence="18">
    <location>
        <begin position="12"/>
        <end position="147"/>
    </location>
</feature>
<keyword evidence="11 14" id="KW-0486">Methionine biosynthesis</keyword>
<dbReference type="FunFam" id="3.30.360.10:FF:000006">
    <property type="entry name" value="Bifunctional aspartokinase/homoserine dehydrogenase"/>
    <property type="match status" value="1"/>
</dbReference>
<dbReference type="PANTHER" id="PTHR43070">
    <property type="match status" value="1"/>
</dbReference>
<dbReference type="GO" id="GO:0009086">
    <property type="term" value="P:methionine biosynthetic process"/>
    <property type="evidence" value="ECO:0007669"/>
    <property type="project" value="UniProtKB-KW"/>
</dbReference>
<comment type="pathway">
    <text evidence="3">Amino-acid biosynthesis; L-methionine biosynthesis via de novo pathway; L-homoserine from L-aspartate: step 3/3.</text>
</comment>
<feature type="binding site" evidence="16">
    <location>
        <position position="99"/>
    </location>
    <ligand>
        <name>NADPH</name>
        <dbReference type="ChEBI" id="CHEBI:57783"/>
    </ligand>
</feature>
<dbReference type="UniPathway" id="UPA00050">
    <property type="reaction ID" value="UER00063"/>
</dbReference>
<evidence type="ECO:0000256" key="5">
    <source>
        <dbReference type="ARBA" id="ARBA00013213"/>
    </source>
</evidence>
<reference evidence="19 20" key="2">
    <citation type="journal article" date="2012" name="Open Biol.">
        <title>Characteristics of nucleosomes and linker DNA regions on the genome of the basidiomycete Mixia osmundae revealed by mono- and dinucleosome mapping.</title>
        <authorList>
            <person name="Nishida H."/>
            <person name="Kondo S."/>
            <person name="Matsumoto T."/>
            <person name="Suzuki Y."/>
            <person name="Yoshikawa H."/>
            <person name="Taylor T.D."/>
            <person name="Sugiyama J."/>
        </authorList>
    </citation>
    <scope>NUCLEOTIDE SEQUENCE [LARGE SCALE GENOMIC DNA]</scope>
    <source>
        <strain evidence="20">CBS 9802 / IAM 14324 / JCM 22182 / KY 12970</strain>
    </source>
</reference>
<dbReference type="InterPro" id="IPR005106">
    <property type="entry name" value="Asp/hSer_DH_NAD-bd"/>
</dbReference>
<dbReference type="Gene3D" id="3.30.360.10">
    <property type="entry name" value="Dihydrodipicolinate Reductase, domain 2"/>
    <property type="match status" value="1"/>
</dbReference>
<dbReference type="Gene3D" id="3.40.50.720">
    <property type="entry name" value="NAD(P)-binding Rossmann-like Domain"/>
    <property type="match status" value="1"/>
</dbReference>
<evidence type="ECO:0000256" key="13">
    <source>
        <dbReference type="ARBA" id="ARBA00059589"/>
    </source>
</evidence>
<feature type="binding site" evidence="16">
    <location>
        <position position="221"/>
    </location>
    <ligand>
        <name>L-homoserine</name>
        <dbReference type="ChEBI" id="CHEBI:57476"/>
    </ligand>
</feature>
<dbReference type="EC" id="1.1.1.3" evidence="5 14"/>
<feature type="domain" description="Homoserine dehydrogenase catalytic" evidence="17">
    <location>
        <begin position="158"/>
        <end position="372"/>
    </location>
</feature>
<comment type="caution">
    <text evidence="19">The sequence shown here is derived from an EMBL/GenBank/DDBJ whole genome shotgun (WGS) entry which is preliminary data.</text>
</comment>
<reference evidence="19 20" key="1">
    <citation type="journal article" date="2011" name="J. Gen. Appl. Microbiol.">
        <title>Draft genome sequencing of the enigmatic basidiomycete Mixia osmundae.</title>
        <authorList>
            <person name="Nishida H."/>
            <person name="Nagatsuka Y."/>
            <person name="Sugiyama J."/>
        </authorList>
    </citation>
    <scope>NUCLEOTIDE SEQUENCE [LARGE SCALE GENOMIC DNA]</scope>
    <source>
        <strain evidence="20">CBS 9802 / IAM 14324 / JCM 22182 / KY 12970</strain>
    </source>
</reference>
<keyword evidence="8 14" id="KW-0791">Threonine biosynthesis</keyword>
<evidence type="ECO:0000256" key="10">
    <source>
        <dbReference type="ARBA" id="ARBA00023002"/>
    </source>
</evidence>
<dbReference type="PANTHER" id="PTHR43070:SF5">
    <property type="entry name" value="HOMOSERINE DEHYDROGENASE"/>
    <property type="match status" value="1"/>
</dbReference>
<keyword evidence="9 14" id="KW-0521">NADP</keyword>
<evidence type="ECO:0000256" key="2">
    <source>
        <dbReference type="ARBA" id="ARBA00005056"/>
    </source>
</evidence>
<feature type="binding site" evidence="16">
    <location>
        <position position="123"/>
    </location>
    <ligand>
        <name>NADPH</name>
        <dbReference type="ChEBI" id="CHEBI:57783"/>
    </ligand>
</feature>
<evidence type="ECO:0000313" key="19">
    <source>
        <dbReference type="EMBL" id="GAA95318.1"/>
    </source>
</evidence>
<dbReference type="Pfam" id="PF00742">
    <property type="entry name" value="Homoserine_dh"/>
    <property type="match status" value="1"/>
</dbReference>
<evidence type="ECO:0000256" key="11">
    <source>
        <dbReference type="ARBA" id="ARBA00023167"/>
    </source>
</evidence>
<organism evidence="19 20">
    <name type="scientific">Mixia osmundae (strain CBS 9802 / IAM 14324 / JCM 22182 / KY 12970)</name>
    <dbReference type="NCBI Taxonomy" id="764103"/>
    <lineage>
        <taxon>Eukaryota</taxon>
        <taxon>Fungi</taxon>
        <taxon>Dikarya</taxon>
        <taxon>Basidiomycota</taxon>
        <taxon>Pucciniomycotina</taxon>
        <taxon>Mixiomycetes</taxon>
        <taxon>Mixiales</taxon>
        <taxon>Mixiaceae</taxon>
        <taxon>Mixia</taxon>
    </lineage>
</organism>
<dbReference type="Pfam" id="PF03447">
    <property type="entry name" value="NAD_binding_3"/>
    <property type="match status" value="1"/>
</dbReference>
<dbReference type="GO" id="GO:0004412">
    <property type="term" value="F:homoserine dehydrogenase activity"/>
    <property type="evidence" value="ECO:0007669"/>
    <property type="project" value="UniProtKB-EC"/>
</dbReference>
<gene>
    <name evidence="19" type="primary">Mo01975</name>
    <name evidence="19" type="ORF">E5Q_01975</name>
</gene>
<dbReference type="GO" id="GO:0009088">
    <property type="term" value="P:threonine biosynthetic process"/>
    <property type="evidence" value="ECO:0007669"/>
    <property type="project" value="UniProtKB-UniPathway"/>
</dbReference>
<dbReference type="Proteomes" id="UP000009131">
    <property type="component" value="Unassembled WGS sequence"/>
</dbReference>
<dbReference type="EMBL" id="BABT02000061">
    <property type="protein sequence ID" value="GAA95318.1"/>
    <property type="molecule type" value="Genomic_DNA"/>
</dbReference>
<keyword evidence="10 14" id="KW-0560">Oxidoreductase</keyword>
<evidence type="ECO:0000313" key="20">
    <source>
        <dbReference type="Proteomes" id="UP000009131"/>
    </source>
</evidence>
<evidence type="ECO:0000259" key="17">
    <source>
        <dbReference type="Pfam" id="PF00742"/>
    </source>
</evidence>
<evidence type="ECO:0000256" key="4">
    <source>
        <dbReference type="ARBA" id="ARBA00006753"/>
    </source>
</evidence>
<proteinExistence type="inferred from homology"/>
<evidence type="ECO:0000256" key="7">
    <source>
        <dbReference type="ARBA" id="ARBA00022605"/>
    </source>
</evidence>
<feature type="active site" description="Proton donor" evidence="15">
    <location>
        <position position="236"/>
    </location>
</feature>
<dbReference type="RefSeq" id="XP_014569820.1">
    <property type="nucleotide sequence ID" value="XM_014714334.1"/>
</dbReference>
<dbReference type="OrthoDB" id="67851at2759"/>
<dbReference type="GO" id="GO:0050661">
    <property type="term" value="F:NADP binding"/>
    <property type="evidence" value="ECO:0007669"/>
    <property type="project" value="InterPro"/>
</dbReference>
<dbReference type="OMA" id="IYTRCYS"/>
<evidence type="ECO:0000256" key="12">
    <source>
        <dbReference type="ARBA" id="ARBA00048841"/>
    </source>
</evidence>
<dbReference type="FunCoup" id="G7DXK8">
    <property type="interactions" value="107"/>
</dbReference>
<keyword evidence="20" id="KW-1185">Reference proteome</keyword>
<evidence type="ECO:0000256" key="8">
    <source>
        <dbReference type="ARBA" id="ARBA00022697"/>
    </source>
</evidence>
<evidence type="ECO:0000256" key="14">
    <source>
        <dbReference type="PIRNR" id="PIRNR036497"/>
    </source>
</evidence>
<dbReference type="SUPFAM" id="SSF55347">
    <property type="entry name" value="Glyceraldehyde-3-phosphate dehydrogenase-like, C-terminal domain"/>
    <property type="match status" value="1"/>
</dbReference>
<dbReference type="eggNOG" id="KOG0455">
    <property type="taxonomic scope" value="Eukaryota"/>
</dbReference>
<dbReference type="STRING" id="764103.G7DXK8"/>
<dbReference type="UniPathway" id="UPA00051">
    <property type="reaction ID" value="UER00465"/>
</dbReference>
<dbReference type="InParanoid" id="G7DXK8"/>
<evidence type="ECO:0000259" key="18">
    <source>
        <dbReference type="Pfam" id="PF03447"/>
    </source>
</evidence>
<dbReference type="SUPFAM" id="SSF51735">
    <property type="entry name" value="NAD(P)-binding Rossmann-fold domains"/>
    <property type="match status" value="1"/>
</dbReference>
<evidence type="ECO:0000256" key="6">
    <source>
        <dbReference type="ARBA" id="ARBA00013376"/>
    </source>
</evidence>
<dbReference type="PIRSF" id="PIRSF036497">
    <property type="entry name" value="HDH_short"/>
    <property type="match status" value="1"/>
</dbReference>
<dbReference type="InterPro" id="IPR022697">
    <property type="entry name" value="HDH_short"/>
</dbReference>
<dbReference type="GO" id="GO:0009090">
    <property type="term" value="P:homoserine biosynthetic process"/>
    <property type="evidence" value="ECO:0007669"/>
    <property type="project" value="TreeGrafter"/>
</dbReference>
<evidence type="ECO:0000256" key="3">
    <source>
        <dbReference type="ARBA" id="ARBA00005062"/>
    </source>
</evidence>
<comment type="cofactor">
    <cofactor evidence="1">
        <name>a metal cation</name>
        <dbReference type="ChEBI" id="CHEBI:25213"/>
    </cofactor>
</comment>
<name>G7DXK8_MIXOS</name>
<dbReference type="HOGENOM" id="CLU_009116_0_1_1"/>
<dbReference type="InterPro" id="IPR001342">
    <property type="entry name" value="HDH_cat"/>
</dbReference>
<accession>G7DXK8</accession>
<evidence type="ECO:0000256" key="15">
    <source>
        <dbReference type="PIRSR" id="PIRSR036497-1"/>
    </source>
</evidence>
<comment type="catalytic activity">
    <reaction evidence="12">
        <text>L-homoserine + NADP(+) = L-aspartate 4-semialdehyde + NADPH + H(+)</text>
        <dbReference type="Rhea" id="RHEA:15761"/>
        <dbReference type="ChEBI" id="CHEBI:15378"/>
        <dbReference type="ChEBI" id="CHEBI:57476"/>
        <dbReference type="ChEBI" id="CHEBI:57783"/>
        <dbReference type="ChEBI" id="CHEBI:58349"/>
        <dbReference type="ChEBI" id="CHEBI:537519"/>
        <dbReference type="EC" id="1.1.1.3"/>
    </reaction>
    <physiologicalReaction direction="right-to-left" evidence="12">
        <dbReference type="Rhea" id="RHEA:15763"/>
    </physiologicalReaction>
</comment>
<protein>
    <recommendedName>
        <fullName evidence="6 14">Homoserine dehydrogenase</fullName>
        <shortName evidence="14">HDH</shortName>
        <ecNumber evidence="5 14">1.1.1.3</ecNumber>
    </recommendedName>
</protein>
<feature type="binding site" evidence="16">
    <location>
        <begin position="12"/>
        <end position="17"/>
    </location>
    <ligand>
        <name>NADP(+)</name>
        <dbReference type="ChEBI" id="CHEBI:58349"/>
    </ligand>
</feature>
<comment type="pathway">
    <text evidence="2">Amino-acid biosynthesis; L-threonine biosynthesis; L-threonine from L-aspartate: step 3/5.</text>
</comment>
<keyword evidence="7 14" id="KW-0028">Amino-acid biosynthesis</keyword>
<comment type="similarity">
    <text evidence="4 14">Belongs to the homoserine dehydrogenase family.</text>
</comment>
<evidence type="ECO:0000256" key="16">
    <source>
        <dbReference type="PIRSR" id="PIRSR036497-2"/>
    </source>
</evidence>
<dbReference type="InterPro" id="IPR036291">
    <property type="entry name" value="NAD(P)-bd_dom_sf"/>
</dbReference>
<comment type="function">
    <text evidence="13">Catalyzes the conversion of L-aspartate-beta-semialdehyde (L-Asa) to L-homoserine (L-Hse), the third step in the biosynthesis of amino acids that derive from aspartate (the aspartate family of amino acids), including methioinine and threonine, the latter of which is a precursor to isoleucine; production of homoserine leads to a branch-point in the pathway as it can either be O-phosphorylated for processing to threonine, or O-acylated for processing to methionine.</text>
</comment>
<sequence length="383" mass="40551">MSSQKLQVLVLGVGLVGKQVIHQLLSDLPTHLASQFSIVWLANSKQRLHVAAGLTGTAEDALSQLSKTEPHGLSLSKVIEEIVELAEGSRGKYLFVDNTSSQDVANLYPTLVGAGIHLVTPSKKAFSSSATLYADIFRAATQSKAIVLREATVGAGLPIISTLDDLINTGDTILKIEGVLSGTLSFLFNEYSQPKPTTTTTTTTTPFSQILRGAKEAGYTEPHPGDDLNGSDVARKLTILARMIPSLSNSDLLKEGFLSVPTQSLVPAALQDIQDGSDFVQKLPDFDADFAKQNKEAAQAGCVLRYVGVLDPQSGHIKAGLERYPFDHPFASSLSGSDNIISFTTKRYSPNPLIIQGAGAGAAVTAMGVVANAIKIAQIVLPL</sequence>